<dbReference type="OrthoDB" id="100006at2759"/>
<dbReference type="GO" id="GO:0005886">
    <property type="term" value="C:plasma membrane"/>
    <property type="evidence" value="ECO:0007669"/>
    <property type="project" value="TreeGrafter"/>
</dbReference>
<feature type="region of interest" description="Disordered" evidence="5">
    <location>
        <begin position="365"/>
        <end position="450"/>
    </location>
</feature>
<feature type="compositionally biased region" description="Polar residues" evidence="5">
    <location>
        <begin position="380"/>
        <end position="402"/>
    </location>
</feature>
<dbReference type="Proteomes" id="UP000799428">
    <property type="component" value="Unassembled WGS sequence"/>
</dbReference>
<accession>A0A6G1K9Z9</accession>
<organism evidence="8 9">
    <name type="scientific">Pleomassaria siparia CBS 279.74</name>
    <dbReference type="NCBI Taxonomy" id="1314801"/>
    <lineage>
        <taxon>Eukaryota</taxon>
        <taxon>Fungi</taxon>
        <taxon>Dikarya</taxon>
        <taxon>Ascomycota</taxon>
        <taxon>Pezizomycotina</taxon>
        <taxon>Dothideomycetes</taxon>
        <taxon>Pleosporomycetidae</taxon>
        <taxon>Pleosporales</taxon>
        <taxon>Pleomassariaceae</taxon>
        <taxon>Pleomassaria</taxon>
    </lineage>
</organism>
<feature type="transmembrane region" description="Helical" evidence="6">
    <location>
        <begin position="249"/>
        <end position="267"/>
    </location>
</feature>
<keyword evidence="3 6" id="KW-1133">Transmembrane helix</keyword>
<evidence type="ECO:0000256" key="3">
    <source>
        <dbReference type="ARBA" id="ARBA00022989"/>
    </source>
</evidence>
<feature type="transmembrane region" description="Helical" evidence="6">
    <location>
        <begin position="81"/>
        <end position="103"/>
    </location>
</feature>
<dbReference type="GO" id="GO:0004930">
    <property type="term" value="F:G protein-coupled receptor activity"/>
    <property type="evidence" value="ECO:0007669"/>
    <property type="project" value="TreeGrafter"/>
</dbReference>
<dbReference type="PANTHER" id="PTHR23112">
    <property type="entry name" value="G PROTEIN-COUPLED RECEPTOR 157-RELATED"/>
    <property type="match status" value="1"/>
</dbReference>
<dbReference type="InterPro" id="IPR022596">
    <property type="entry name" value="GPR1/2/3_C"/>
</dbReference>
<dbReference type="SUPFAM" id="SSF81321">
    <property type="entry name" value="Family A G protein-coupled receptor-like"/>
    <property type="match status" value="1"/>
</dbReference>
<evidence type="ECO:0000256" key="4">
    <source>
        <dbReference type="ARBA" id="ARBA00023136"/>
    </source>
</evidence>
<reference evidence="8" key="1">
    <citation type="journal article" date="2020" name="Stud. Mycol.">
        <title>101 Dothideomycetes genomes: a test case for predicting lifestyles and emergence of pathogens.</title>
        <authorList>
            <person name="Haridas S."/>
            <person name="Albert R."/>
            <person name="Binder M."/>
            <person name="Bloem J."/>
            <person name="Labutti K."/>
            <person name="Salamov A."/>
            <person name="Andreopoulos B."/>
            <person name="Baker S."/>
            <person name="Barry K."/>
            <person name="Bills G."/>
            <person name="Bluhm B."/>
            <person name="Cannon C."/>
            <person name="Castanera R."/>
            <person name="Culley D."/>
            <person name="Daum C."/>
            <person name="Ezra D."/>
            <person name="Gonzalez J."/>
            <person name="Henrissat B."/>
            <person name="Kuo A."/>
            <person name="Liang C."/>
            <person name="Lipzen A."/>
            <person name="Lutzoni F."/>
            <person name="Magnuson J."/>
            <person name="Mondo S."/>
            <person name="Nolan M."/>
            <person name="Ohm R."/>
            <person name="Pangilinan J."/>
            <person name="Park H.-J."/>
            <person name="Ramirez L."/>
            <person name="Alfaro M."/>
            <person name="Sun H."/>
            <person name="Tritt A."/>
            <person name="Yoshinaga Y."/>
            <person name="Zwiers L.-H."/>
            <person name="Turgeon B."/>
            <person name="Goodwin S."/>
            <person name="Spatafora J."/>
            <person name="Crous P."/>
            <person name="Grigoriev I."/>
        </authorList>
    </citation>
    <scope>NUCLEOTIDE SEQUENCE</scope>
    <source>
        <strain evidence="8">CBS 279.74</strain>
    </source>
</reference>
<evidence type="ECO:0000256" key="1">
    <source>
        <dbReference type="ARBA" id="ARBA00004141"/>
    </source>
</evidence>
<evidence type="ECO:0000256" key="6">
    <source>
        <dbReference type="SAM" id="Phobius"/>
    </source>
</evidence>
<feature type="domain" description="G protein-coupled receptor GPR1/2/3 C-terminal" evidence="7">
    <location>
        <begin position="241"/>
        <end position="305"/>
    </location>
</feature>
<feature type="transmembrane region" description="Helical" evidence="6">
    <location>
        <begin position="155"/>
        <end position="175"/>
    </location>
</feature>
<evidence type="ECO:0000313" key="9">
    <source>
        <dbReference type="Proteomes" id="UP000799428"/>
    </source>
</evidence>
<dbReference type="Pfam" id="PF11970">
    <property type="entry name" value="GPR_Gpa2_C"/>
    <property type="match status" value="1"/>
</dbReference>
<name>A0A6G1K9Z9_9PLEO</name>
<evidence type="ECO:0000256" key="5">
    <source>
        <dbReference type="SAM" id="MobiDB-lite"/>
    </source>
</evidence>
<gene>
    <name evidence="8" type="ORF">K504DRAFT_407036</name>
</gene>
<keyword evidence="4 6" id="KW-0472">Membrane</keyword>
<evidence type="ECO:0000313" key="8">
    <source>
        <dbReference type="EMBL" id="KAF2709644.1"/>
    </source>
</evidence>
<dbReference type="EMBL" id="MU005770">
    <property type="protein sequence ID" value="KAF2709644.1"/>
    <property type="molecule type" value="Genomic_DNA"/>
</dbReference>
<dbReference type="Gene3D" id="1.20.1070.10">
    <property type="entry name" value="Rhodopsin 7-helix transmembrane proteins"/>
    <property type="match status" value="1"/>
</dbReference>
<proteinExistence type="predicted"/>
<evidence type="ECO:0000259" key="7">
    <source>
        <dbReference type="Pfam" id="PF11970"/>
    </source>
</evidence>
<feature type="transmembrane region" description="Helical" evidence="6">
    <location>
        <begin position="123"/>
        <end position="143"/>
    </location>
</feature>
<feature type="transmembrane region" description="Helical" evidence="6">
    <location>
        <begin position="207"/>
        <end position="228"/>
    </location>
</feature>
<feature type="compositionally biased region" description="Basic and acidic residues" evidence="5">
    <location>
        <begin position="439"/>
        <end position="450"/>
    </location>
</feature>
<sequence length="450" mass="50558">MAPMELEIMAALEGRTTFEKRNFPFPNSLDPLTPTFRKGLIPIAFFAMLSLLSVTALLIFITHRLVSWRKHYKEYVGYNQYVILIYNLLLADLQQSIAFAISFHWIQIDKILAPTVPCFMQAWFLNLGDVSSGFFVLAIAIHTWMGVVKGYKLPYLWFVVSILGIWFFALFLTILGPAMHGDRFFARAGGWCWIAVDFEKERLYLHYMWIFIVEFGTIAIYGHVFVHLRGRIRIILNNDTSKLSRATKFMVMYPAVYIVLTLPLALGRMVSMAGSELPDLSLCVSGALLTSCGWVDALLYTLTRRILVTNDVSECHAYSHNVTAVRSNAMRPGDDSEDFDLQSINKEVGTARTVTIVGGSNRISRLVETSRGRDKPRGRNTAQVRVQSNPMGDHSPTGSQDSIIKPGMGNIGIVTETNIEVESTDKDSDISPSRSHGRNISESDLNRPSI</sequence>
<dbReference type="AlphaFoldDB" id="A0A6G1K9Z9"/>
<dbReference type="GO" id="GO:0007189">
    <property type="term" value="P:adenylate cyclase-activating G protein-coupled receptor signaling pathway"/>
    <property type="evidence" value="ECO:0007669"/>
    <property type="project" value="TreeGrafter"/>
</dbReference>
<feature type="transmembrane region" description="Helical" evidence="6">
    <location>
        <begin position="39"/>
        <end position="61"/>
    </location>
</feature>
<dbReference type="PANTHER" id="PTHR23112:SF37">
    <property type="entry name" value="G PROTEIN-COUPLED RECEPTOR GPR1"/>
    <property type="match status" value="1"/>
</dbReference>
<comment type="subcellular location">
    <subcellularLocation>
        <location evidence="1">Membrane</location>
        <topology evidence="1">Multi-pass membrane protein</topology>
    </subcellularLocation>
</comment>
<keyword evidence="9" id="KW-1185">Reference proteome</keyword>
<feature type="compositionally biased region" description="Basic and acidic residues" evidence="5">
    <location>
        <begin position="368"/>
        <end position="377"/>
    </location>
</feature>
<evidence type="ECO:0000256" key="2">
    <source>
        <dbReference type="ARBA" id="ARBA00022692"/>
    </source>
</evidence>
<keyword evidence="2 6" id="KW-0812">Transmembrane</keyword>
<protein>
    <recommendedName>
        <fullName evidence="7">G protein-coupled receptor GPR1/2/3 C-terminal domain-containing protein</fullName>
    </recommendedName>
</protein>